<feature type="compositionally biased region" description="Low complexity" evidence="1">
    <location>
        <begin position="1"/>
        <end position="16"/>
    </location>
</feature>
<accession>A0A0V0QW65</accession>
<proteinExistence type="predicted"/>
<dbReference type="InterPro" id="IPR023674">
    <property type="entry name" value="Ribosomal_uL1-like"/>
</dbReference>
<evidence type="ECO:0000313" key="2">
    <source>
        <dbReference type="EMBL" id="KRX06633.1"/>
    </source>
</evidence>
<sequence length="362" mass="42659">MAVQTKAQQKKQLGQKAVEKKNKMQQQQEKQQKKQVQAKQDKQNKTKTKNVVSQQSKKIKKAPLIKATEKKQQKIDGLIENYSEFVKQESAKYEKIKQNTINMIKIDKELVKTAVKALLKYHDSNKKDNQLLESNDDYIYLEIVLSKVPEKYSIRPIQIPLPTPIYSEEFNSRFCIFSRDPQREFKNKIEDLDIPLIAKVQGYKKIPQKFPTHKDKHQLLYSYEQFFCDYKIYDLLRKPLGKLFYERKRFPFPIDCDKVPEYLKEKVGDNYQNYLNDLKNYTYFQMGNGPVYTVKVGREKMDVKDLVKNIINGAYNTIPHILKQKIDHAAVRSISIKTYNSLSLPIYNQLNKEELTQLKASK</sequence>
<dbReference type="OrthoDB" id="10251727at2759"/>
<name>A0A0V0QW65_PSEPJ</name>
<dbReference type="GO" id="GO:0005840">
    <property type="term" value="C:ribosome"/>
    <property type="evidence" value="ECO:0007669"/>
    <property type="project" value="UniProtKB-KW"/>
</dbReference>
<protein>
    <submittedName>
        <fullName evidence="2">Putative ribosomal protein L1</fullName>
    </submittedName>
</protein>
<dbReference type="EMBL" id="LDAU01000094">
    <property type="protein sequence ID" value="KRX06633.1"/>
    <property type="molecule type" value="Genomic_DNA"/>
</dbReference>
<dbReference type="InParanoid" id="A0A0V0QW65"/>
<gene>
    <name evidence="2" type="ORF">PPERSA_13112</name>
</gene>
<keyword evidence="2" id="KW-0689">Ribosomal protein</keyword>
<dbReference type="Proteomes" id="UP000054937">
    <property type="component" value="Unassembled WGS sequence"/>
</dbReference>
<dbReference type="Pfam" id="PF00687">
    <property type="entry name" value="Ribosomal_L1"/>
    <property type="match status" value="1"/>
</dbReference>
<dbReference type="SUPFAM" id="SSF56808">
    <property type="entry name" value="Ribosomal protein L1"/>
    <property type="match status" value="1"/>
</dbReference>
<organism evidence="2 3">
    <name type="scientific">Pseudocohnilembus persalinus</name>
    <name type="common">Ciliate</name>
    <dbReference type="NCBI Taxonomy" id="266149"/>
    <lineage>
        <taxon>Eukaryota</taxon>
        <taxon>Sar</taxon>
        <taxon>Alveolata</taxon>
        <taxon>Ciliophora</taxon>
        <taxon>Intramacronucleata</taxon>
        <taxon>Oligohymenophorea</taxon>
        <taxon>Scuticociliatia</taxon>
        <taxon>Philasterida</taxon>
        <taxon>Pseudocohnilembidae</taxon>
        <taxon>Pseudocohnilembus</taxon>
    </lineage>
</organism>
<dbReference type="OMA" id="PQRAYKN"/>
<comment type="caution">
    <text evidence="2">The sequence shown here is derived from an EMBL/GenBank/DDBJ whole genome shotgun (WGS) entry which is preliminary data.</text>
</comment>
<dbReference type="AlphaFoldDB" id="A0A0V0QW65"/>
<keyword evidence="3" id="KW-1185">Reference proteome</keyword>
<feature type="compositionally biased region" description="Low complexity" evidence="1">
    <location>
        <begin position="24"/>
        <end position="38"/>
    </location>
</feature>
<evidence type="ECO:0000313" key="3">
    <source>
        <dbReference type="Proteomes" id="UP000054937"/>
    </source>
</evidence>
<reference evidence="2 3" key="1">
    <citation type="journal article" date="2015" name="Sci. Rep.">
        <title>Genome of the facultative scuticociliatosis pathogen Pseudocohnilembus persalinus provides insight into its virulence through horizontal gene transfer.</title>
        <authorList>
            <person name="Xiong J."/>
            <person name="Wang G."/>
            <person name="Cheng J."/>
            <person name="Tian M."/>
            <person name="Pan X."/>
            <person name="Warren A."/>
            <person name="Jiang C."/>
            <person name="Yuan D."/>
            <person name="Miao W."/>
        </authorList>
    </citation>
    <scope>NUCLEOTIDE SEQUENCE [LARGE SCALE GENOMIC DNA]</scope>
    <source>
        <strain evidence="2">36N120E</strain>
    </source>
</reference>
<keyword evidence="2" id="KW-0687">Ribonucleoprotein</keyword>
<evidence type="ECO:0000256" key="1">
    <source>
        <dbReference type="SAM" id="MobiDB-lite"/>
    </source>
</evidence>
<feature type="region of interest" description="Disordered" evidence="1">
    <location>
        <begin position="1"/>
        <end position="56"/>
    </location>
</feature>
<dbReference type="InterPro" id="IPR028364">
    <property type="entry name" value="Ribosomal_uL1/biogenesis"/>
</dbReference>
<dbReference type="CDD" id="cd00403">
    <property type="entry name" value="Ribosomal_L1"/>
    <property type="match status" value="1"/>
</dbReference>